<feature type="transmembrane region" description="Helical" evidence="1">
    <location>
        <begin position="23"/>
        <end position="45"/>
    </location>
</feature>
<feature type="transmembrane region" description="Helical" evidence="1">
    <location>
        <begin position="57"/>
        <end position="83"/>
    </location>
</feature>
<accession>A0AAW9SGU7</accession>
<keyword evidence="1" id="KW-0472">Membrane</keyword>
<dbReference type="AlphaFoldDB" id="A0AAW9SGU7"/>
<keyword evidence="3" id="KW-1185">Reference proteome</keyword>
<evidence type="ECO:0000313" key="2">
    <source>
        <dbReference type="EMBL" id="MEN9059983.1"/>
    </source>
</evidence>
<dbReference type="RefSeq" id="WP_347165121.1">
    <property type="nucleotide sequence ID" value="NZ_JBDNCH010000002.1"/>
</dbReference>
<proteinExistence type="predicted"/>
<name>A0AAW9SGU7_9RHOB</name>
<sequence>MERETYIDLFKHMNEKAVDTSNLFLRSAILINGGAAVAVLGFVAAIAKADQAFTETIVGVAGAISYFALGAAAGVICIAIAYLTHYATLATLDQTGGARKEVFGNIKRFVHVCAILVATASVAFFLLGVLEVKSAILIGLV</sequence>
<comment type="caution">
    <text evidence="2">The sequence shown here is derived from an EMBL/GenBank/DDBJ whole genome shotgun (WGS) entry which is preliminary data.</text>
</comment>
<organism evidence="2 3">
    <name type="scientific">Ponticoccus litoralis</name>
    <dbReference type="NCBI Taxonomy" id="422297"/>
    <lineage>
        <taxon>Bacteria</taxon>
        <taxon>Pseudomonadati</taxon>
        <taxon>Pseudomonadota</taxon>
        <taxon>Alphaproteobacteria</taxon>
        <taxon>Rhodobacterales</taxon>
        <taxon>Roseobacteraceae</taxon>
        <taxon>Ponticoccus</taxon>
    </lineage>
</organism>
<feature type="transmembrane region" description="Helical" evidence="1">
    <location>
        <begin position="109"/>
        <end position="130"/>
    </location>
</feature>
<evidence type="ECO:0000313" key="3">
    <source>
        <dbReference type="Proteomes" id="UP001428774"/>
    </source>
</evidence>
<protein>
    <submittedName>
        <fullName evidence="2">Uncharacterized protein</fullName>
    </submittedName>
</protein>
<evidence type="ECO:0000256" key="1">
    <source>
        <dbReference type="SAM" id="Phobius"/>
    </source>
</evidence>
<gene>
    <name evidence="2" type="ORF">ABFB10_01995</name>
</gene>
<keyword evidence="1" id="KW-1133">Transmembrane helix</keyword>
<dbReference type="Proteomes" id="UP001428774">
    <property type="component" value="Unassembled WGS sequence"/>
</dbReference>
<dbReference type="EMBL" id="JBDNCH010000002">
    <property type="protein sequence ID" value="MEN9059983.1"/>
    <property type="molecule type" value="Genomic_DNA"/>
</dbReference>
<keyword evidence="1" id="KW-0812">Transmembrane</keyword>
<reference evidence="2 3" key="1">
    <citation type="submission" date="2024-05" db="EMBL/GenBank/DDBJ databases">
        <title>Genome sequence of Ponticoccus litoralis KCCM 90028.</title>
        <authorList>
            <person name="Kim J.M."/>
            <person name="Lee J.K."/>
            <person name="Choi B.J."/>
            <person name="Bayburt H."/>
            <person name="Baek J.H."/>
            <person name="Jeon C.O."/>
        </authorList>
    </citation>
    <scope>NUCLEOTIDE SEQUENCE [LARGE SCALE GENOMIC DNA]</scope>
    <source>
        <strain evidence="2 3">KCCM 90028</strain>
    </source>
</reference>